<evidence type="ECO:0000256" key="8">
    <source>
        <dbReference type="SAM" id="Phobius"/>
    </source>
</evidence>
<name>A0A327Y2I9_9BACL</name>
<dbReference type="InterPro" id="IPR037294">
    <property type="entry name" value="ABC_BtuC-like"/>
</dbReference>
<keyword evidence="6 8" id="KW-1133">Transmembrane helix</keyword>
<keyword evidence="4" id="KW-1003">Cell membrane</keyword>
<feature type="transmembrane region" description="Helical" evidence="8">
    <location>
        <begin position="67"/>
        <end position="84"/>
    </location>
</feature>
<dbReference type="Pfam" id="PF01032">
    <property type="entry name" value="FecCD"/>
    <property type="match status" value="1"/>
</dbReference>
<evidence type="ECO:0000313" key="9">
    <source>
        <dbReference type="EMBL" id="RAK14266.1"/>
    </source>
</evidence>
<feature type="transmembrane region" description="Helical" evidence="8">
    <location>
        <begin position="288"/>
        <end position="310"/>
    </location>
</feature>
<dbReference type="GO" id="GO:0022857">
    <property type="term" value="F:transmembrane transporter activity"/>
    <property type="evidence" value="ECO:0007669"/>
    <property type="project" value="InterPro"/>
</dbReference>
<proteinExistence type="inferred from homology"/>
<feature type="transmembrane region" description="Helical" evidence="8">
    <location>
        <begin position="316"/>
        <end position="335"/>
    </location>
</feature>
<dbReference type="CDD" id="cd06550">
    <property type="entry name" value="TM_ABC_iron-siderophores_like"/>
    <property type="match status" value="1"/>
</dbReference>
<dbReference type="PANTHER" id="PTHR30472">
    <property type="entry name" value="FERRIC ENTEROBACTIN TRANSPORT SYSTEM PERMEASE PROTEIN"/>
    <property type="match status" value="1"/>
</dbReference>
<evidence type="ECO:0000256" key="6">
    <source>
        <dbReference type="ARBA" id="ARBA00022989"/>
    </source>
</evidence>
<protein>
    <submittedName>
        <fullName evidence="9">Iron complex transport system permease protein</fullName>
    </submittedName>
</protein>
<dbReference type="GO" id="GO:0005886">
    <property type="term" value="C:plasma membrane"/>
    <property type="evidence" value="ECO:0007669"/>
    <property type="project" value="UniProtKB-SubCell"/>
</dbReference>
<dbReference type="EMBL" id="QLMH01000030">
    <property type="protein sequence ID" value="RAK14266.1"/>
    <property type="molecule type" value="Genomic_DNA"/>
</dbReference>
<evidence type="ECO:0000256" key="4">
    <source>
        <dbReference type="ARBA" id="ARBA00022475"/>
    </source>
</evidence>
<dbReference type="PANTHER" id="PTHR30472:SF64">
    <property type="entry name" value="IRON(3+)-HYDROXAMATE IMPORT SYSTEM PERMEASE PROTEIN FHUG"/>
    <property type="match status" value="1"/>
</dbReference>
<evidence type="ECO:0000313" key="10">
    <source>
        <dbReference type="Proteomes" id="UP000248555"/>
    </source>
</evidence>
<gene>
    <name evidence="9" type="ORF">B0I26_1309</name>
</gene>
<evidence type="ECO:0000256" key="1">
    <source>
        <dbReference type="ARBA" id="ARBA00004651"/>
    </source>
</evidence>
<dbReference type="SUPFAM" id="SSF81345">
    <property type="entry name" value="ABC transporter involved in vitamin B12 uptake, BtuC"/>
    <property type="match status" value="1"/>
</dbReference>
<feature type="transmembrane region" description="Helical" evidence="8">
    <location>
        <begin position="210"/>
        <end position="229"/>
    </location>
</feature>
<dbReference type="GO" id="GO:0033214">
    <property type="term" value="P:siderophore-iron import into cell"/>
    <property type="evidence" value="ECO:0007669"/>
    <property type="project" value="TreeGrafter"/>
</dbReference>
<evidence type="ECO:0000256" key="7">
    <source>
        <dbReference type="ARBA" id="ARBA00023136"/>
    </source>
</evidence>
<comment type="subcellular location">
    <subcellularLocation>
        <location evidence="1">Cell membrane</location>
        <topology evidence="1">Multi-pass membrane protein</topology>
    </subcellularLocation>
</comment>
<keyword evidence="3" id="KW-0813">Transport</keyword>
<comment type="similarity">
    <text evidence="2">Belongs to the binding-protein-dependent transport system permease family. FecCD subfamily.</text>
</comment>
<feature type="transmembrane region" description="Helical" evidence="8">
    <location>
        <begin position="12"/>
        <end position="31"/>
    </location>
</feature>
<sequence length="339" mass="36025">MNGVERRKNVQRLAVLAAFSVLILIVFVISMNTGFSRLSPLEVFQTLFGMGTEKQELILFEFRLPRIVISLLVGAGLAVSGCIMQGISRNALADPSILGVSHGAGVMVVLYLSFFPTQLDVPVLFLPVLAFIGSSLAAALVFGLAYEKHEGLLPTRLVLTGVAVAAGLSALMTVLSLRLSRELYQFVAVWLVGSIWGTTWDYVLALLPWIIVLFAFVYYKALVLDVLSFGKNVATGLGASVSKEQVKLLAAAVGLASACVSVSGGIGFVGLIGPHLARRLIGPNHKYLLPASALAGALLLLTADTIGRTILQPSEIHAGIVVAIIGAPYFLYLLARSNH</sequence>
<dbReference type="FunFam" id="1.10.3470.10:FF:000001">
    <property type="entry name" value="Vitamin B12 ABC transporter permease BtuC"/>
    <property type="match status" value="1"/>
</dbReference>
<dbReference type="Gene3D" id="1.10.3470.10">
    <property type="entry name" value="ABC transporter involved in vitamin B12 uptake, BtuC"/>
    <property type="match status" value="1"/>
</dbReference>
<keyword evidence="10" id="KW-1185">Reference proteome</keyword>
<organism evidence="9 10">
    <name type="scientific">Paranoxybacillus vitaminiphilus</name>
    <dbReference type="NCBI Taxonomy" id="581036"/>
    <lineage>
        <taxon>Bacteria</taxon>
        <taxon>Bacillati</taxon>
        <taxon>Bacillota</taxon>
        <taxon>Bacilli</taxon>
        <taxon>Bacillales</taxon>
        <taxon>Anoxybacillaceae</taxon>
        <taxon>Paranoxybacillus</taxon>
    </lineage>
</organism>
<keyword evidence="7 8" id="KW-0472">Membrane</keyword>
<feature type="transmembrane region" description="Helical" evidence="8">
    <location>
        <begin position="121"/>
        <end position="145"/>
    </location>
</feature>
<reference evidence="9 10" key="1">
    <citation type="submission" date="2018-06" db="EMBL/GenBank/DDBJ databases">
        <title>Genomic Encyclopedia of Type Strains, Phase III (KMG-III): the genomes of soil and plant-associated and newly described type strains.</title>
        <authorList>
            <person name="Whitman W."/>
        </authorList>
    </citation>
    <scope>NUCLEOTIDE SEQUENCE [LARGE SCALE GENOMIC DNA]</scope>
    <source>
        <strain evidence="9 10">CGMCC 1.8979</strain>
    </source>
</reference>
<dbReference type="AlphaFoldDB" id="A0A327Y2I9"/>
<feature type="transmembrane region" description="Helical" evidence="8">
    <location>
        <begin position="183"/>
        <end position="203"/>
    </location>
</feature>
<feature type="transmembrane region" description="Helical" evidence="8">
    <location>
        <begin position="96"/>
        <end position="115"/>
    </location>
</feature>
<evidence type="ECO:0000256" key="2">
    <source>
        <dbReference type="ARBA" id="ARBA00007935"/>
    </source>
</evidence>
<feature type="transmembrane region" description="Helical" evidence="8">
    <location>
        <begin position="249"/>
        <end position="276"/>
    </location>
</feature>
<dbReference type="Proteomes" id="UP000248555">
    <property type="component" value="Unassembled WGS sequence"/>
</dbReference>
<dbReference type="InterPro" id="IPR000522">
    <property type="entry name" value="ABC_transptr_permease_BtuC"/>
</dbReference>
<evidence type="ECO:0000256" key="3">
    <source>
        <dbReference type="ARBA" id="ARBA00022448"/>
    </source>
</evidence>
<evidence type="ECO:0000256" key="5">
    <source>
        <dbReference type="ARBA" id="ARBA00022692"/>
    </source>
</evidence>
<keyword evidence="5 8" id="KW-0812">Transmembrane</keyword>
<comment type="caution">
    <text evidence="9">The sequence shown here is derived from an EMBL/GenBank/DDBJ whole genome shotgun (WGS) entry which is preliminary data.</text>
</comment>
<feature type="transmembrane region" description="Helical" evidence="8">
    <location>
        <begin position="157"/>
        <end position="177"/>
    </location>
</feature>
<accession>A0A327Y2I9</accession>